<keyword evidence="3" id="KW-1185">Reference proteome</keyword>
<keyword evidence="1" id="KW-0472">Membrane</keyword>
<name>A0A1H2FC84_9BACT</name>
<gene>
    <name evidence="2" type="ORF">SAMN04487931_10478</name>
</gene>
<evidence type="ECO:0000313" key="2">
    <source>
        <dbReference type="EMBL" id="SDU04954.1"/>
    </source>
</evidence>
<keyword evidence="1" id="KW-0812">Transmembrane</keyword>
<accession>A0A1H2FC84</accession>
<dbReference type="Proteomes" id="UP000199608">
    <property type="component" value="Unassembled WGS sequence"/>
</dbReference>
<reference evidence="3" key="1">
    <citation type="submission" date="2016-10" db="EMBL/GenBank/DDBJ databases">
        <authorList>
            <person name="Varghese N."/>
            <person name="Submissions S."/>
        </authorList>
    </citation>
    <scope>NUCLEOTIDE SEQUENCE [LARGE SCALE GENOMIC DNA]</scope>
    <source>
        <strain evidence="3">DSM 3384</strain>
    </source>
</reference>
<protein>
    <submittedName>
        <fullName evidence="2">Positive regulator of sigma(E), RseC/MucC</fullName>
    </submittedName>
</protein>
<dbReference type="InterPro" id="IPR026268">
    <property type="entry name" value="RseC"/>
</dbReference>
<evidence type="ECO:0000256" key="1">
    <source>
        <dbReference type="SAM" id="Phobius"/>
    </source>
</evidence>
<dbReference type="Pfam" id="PF04246">
    <property type="entry name" value="RseC_MucC"/>
    <property type="match status" value="1"/>
</dbReference>
<proteinExistence type="predicted"/>
<organism evidence="2 3">
    <name type="scientific">Desulfobacula phenolica</name>
    <dbReference type="NCBI Taxonomy" id="90732"/>
    <lineage>
        <taxon>Bacteria</taxon>
        <taxon>Pseudomonadati</taxon>
        <taxon>Thermodesulfobacteriota</taxon>
        <taxon>Desulfobacteria</taxon>
        <taxon>Desulfobacterales</taxon>
        <taxon>Desulfobacteraceae</taxon>
        <taxon>Desulfobacula</taxon>
    </lineage>
</organism>
<dbReference type="RefSeq" id="WP_014956536.1">
    <property type="nucleotide sequence ID" value="NZ_FNLL01000004.1"/>
</dbReference>
<dbReference type="PANTHER" id="PTHR35867:SF1">
    <property type="entry name" value="PROTEIN RSEC"/>
    <property type="match status" value="1"/>
</dbReference>
<dbReference type="PIRSF" id="PIRSF004923">
    <property type="entry name" value="RseC"/>
    <property type="match status" value="1"/>
</dbReference>
<feature type="transmembrane region" description="Helical" evidence="1">
    <location>
        <begin position="103"/>
        <end position="121"/>
    </location>
</feature>
<keyword evidence="1" id="KW-1133">Transmembrane helix</keyword>
<sequence>MITENGIVTNADKSTAWITTTRSGACEACASRESCGAGDNKKEITVTVKNTLDVKKGDHVIIGLETKPILFLTFLLYVFPIILLTIGAVIGNSLAPYFQMNPSLVSMISGFFFFGLSFYFIRKKNNSLANREEYKPFLVRKKSQVIPTACSMP</sequence>
<dbReference type="PANTHER" id="PTHR35867">
    <property type="entry name" value="PROTEIN RSEC"/>
    <property type="match status" value="1"/>
</dbReference>
<evidence type="ECO:0000313" key="3">
    <source>
        <dbReference type="Proteomes" id="UP000199608"/>
    </source>
</evidence>
<feature type="transmembrane region" description="Helical" evidence="1">
    <location>
        <begin position="69"/>
        <end position="91"/>
    </location>
</feature>
<dbReference type="InterPro" id="IPR007359">
    <property type="entry name" value="SigmaE_reg_RseC_MucC"/>
</dbReference>
<dbReference type="AlphaFoldDB" id="A0A1H2FC84"/>
<dbReference type="EMBL" id="FNLL01000004">
    <property type="protein sequence ID" value="SDU04954.1"/>
    <property type="molecule type" value="Genomic_DNA"/>
</dbReference>